<dbReference type="Proteomes" id="UP000280350">
    <property type="component" value="Unassembled WGS sequence"/>
</dbReference>
<name>A0AAX1VSB5_PSEAJ</name>
<comment type="caution">
    <text evidence="3">The sequence shown here is derived from an EMBL/GenBank/DDBJ whole genome shotgun (WGS) entry which is preliminary data.</text>
</comment>
<reference evidence="3 4" key="1">
    <citation type="submission" date="2018-08" db="EMBL/GenBank/DDBJ databases">
        <title>Recombination of ecologically and evolutionarily significant loci maintains genetic cohesion in the Pseudomonas syringae species complex.</title>
        <authorList>
            <person name="Dillon M."/>
            <person name="Thakur S."/>
            <person name="Almeida R.N.D."/>
            <person name="Weir B.S."/>
            <person name="Guttman D.S."/>
        </authorList>
    </citation>
    <scope>NUCLEOTIDE SEQUENCE [LARGE SCALE GENOMIC DNA]</scope>
    <source>
        <strain evidence="3 4">ICMP 2851</strain>
    </source>
</reference>
<gene>
    <name evidence="3" type="ORF">ALQ89_00071</name>
</gene>
<dbReference type="InterPro" id="IPR015378">
    <property type="entry name" value="Transposase-like_Mu_C"/>
</dbReference>
<protein>
    <submittedName>
        <fullName evidence="3">Transposase</fullName>
    </submittedName>
</protein>
<dbReference type="AlphaFoldDB" id="A0AAX1VSB5"/>
<feature type="domain" description="Integrase catalytic" evidence="2">
    <location>
        <begin position="246"/>
        <end position="448"/>
    </location>
</feature>
<evidence type="ECO:0000256" key="1">
    <source>
        <dbReference type="SAM" id="MobiDB-lite"/>
    </source>
</evidence>
<evidence type="ECO:0000313" key="4">
    <source>
        <dbReference type="Proteomes" id="UP000280350"/>
    </source>
</evidence>
<organism evidence="3 4">
    <name type="scientific">Pseudomonas amygdali pv. tabaci</name>
    <name type="common">Pseudomonas syringae pv. tabaci</name>
    <dbReference type="NCBI Taxonomy" id="322"/>
    <lineage>
        <taxon>Bacteria</taxon>
        <taxon>Pseudomonadati</taxon>
        <taxon>Pseudomonadota</taxon>
        <taxon>Gammaproteobacteria</taxon>
        <taxon>Pseudomonadales</taxon>
        <taxon>Pseudomonadaceae</taxon>
        <taxon>Pseudomonas</taxon>
        <taxon>Pseudomonas amygdali</taxon>
    </lineage>
</organism>
<dbReference type="Gene3D" id="3.30.420.10">
    <property type="entry name" value="Ribonuclease H-like superfamily/Ribonuclease H"/>
    <property type="match status" value="1"/>
</dbReference>
<dbReference type="EMBL" id="RBNX01000183">
    <property type="protein sequence ID" value="RML78226.1"/>
    <property type="molecule type" value="Genomic_DNA"/>
</dbReference>
<feature type="region of interest" description="Disordered" evidence="1">
    <location>
        <begin position="591"/>
        <end position="619"/>
    </location>
</feature>
<dbReference type="GO" id="GO:0015074">
    <property type="term" value="P:DNA integration"/>
    <property type="evidence" value="ECO:0007669"/>
    <property type="project" value="InterPro"/>
</dbReference>
<dbReference type="SUPFAM" id="SSF53098">
    <property type="entry name" value="Ribonuclease H-like"/>
    <property type="match status" value="1"/>
</dbReference>
<sequence length="645" mass="73159">MGARAMSWIENKENALVPYEPNRARLNIDVNSTVRFGDNVYRISQILDFKTVIGIDVESGRAASLAIAALIPIGQDKVDGLYANYDVSAIASEDWAIAQRRFAAIEPLLGHAIVGRKETEQRARETGVDAATLYRWIGKYNEWGELLALVPRKRGWQTGNSRISREADELITKVIKDYYLTKQRPSVQKAIEQVRELCDQSKIPPPSATAIRARIKAVSDRDYLRGRGFADKARNKYTPSPGTFPGADYPLAIVQVDHTPIDVMLVDDVHRLSIGRLWLTLAICVHTRMITGYYLALDAPSGISVAMCVAHAALPKEEWLTVHGIEGDWPVWGFPSVLHTDNGPDFQAETLKLSCSNYGIENRFRPVKRPKYGGHIERLLGKFMDKIHALPGTTFSNVSQREGYDSDKQAVMSVSEFETWLVREILKYNESYHSKIFMSPSRKWHIGIFGNTGVDPLVGLPMRPADPLTVQRDFLPSYERTIQHYGVELDVRYYSEALRPWINAKDEQTGKTRKFIFRRDPRDISLIWFYDPLLKQYFKVPVANQAFPAASVWEYRAAKKKAVEEGQTHVNEDLIKRYILENRDLVLSSEAKTKKARREAQRHRVHAKKVTPAQPNPKAVASKCEEAPMLMDMLDIELDSFGDIS</sequence>
<dbReference type="InterPro" id="IPR036397">
    <property type="entry name" value="RNaseH_sf"/>
</dbReference>
<accession>A0AAX1VSB5</accession>
<dbReference type="InterPro" id="IPR001584">
    <property type="entry name" value="Integrase_cat-core"/>
</dbReference>
<evidence type="ECO:0000259" key="2">
    <source>
        <dbReference type="PROSITE" id="PS50994"/>
    </source>
</evidence>
<dbReference type="Pfam" id="PF09299">
    <property type="entry name" value="Mu-transpos_C"/>
    <property type="match status" value="1"/>
</dbReference>
<dbReference type="InterPro" id="IPR012337">
    <property type="entry name" value="RNaseH-like_sf"/>
</dbReference>
<proteinExistence type="predicted"/>
<dbReference type="GO" id="GO:0003676">
    <property type="term" value="F:nucleic acid binding"/>
    <property type="evidence" value="ECO:0007669"/>
    <property type="project" value="InterPro"/>
</dbReference>
<feature type="compositionally biased region" description="Basic residues" evidence="1">
    <location>
        <begin position="594"/>
        <end position="609"/>
    </location>
</feature>
<dbReference type="PROSITE" id="PS50994">
    <property type="entry name" value="INTEGRASE"/>
    <property type="match status" value="1"/>
</dbReference>
<evidence type="ECO:0000313" key="3">
    <source>
        <dbReference type="EMBL" id="RML78226.1"/>
    </source>
</evidence>